<evidence type="ECO:0000256" key="1">
    <source>
        <dbReference type="ARBA" id="ARBA00023002"/>
    </source>
</evidence>
<feature type="domain" description="NADP-dependent oxidoreductase" evidence="3">
    <location>
        <begin position="31"/>
        <end position="342"/>
    </location>
</feature>
<dbReference type="InterPro" id="IPR036812">
    <property type="entry name" value="NAD(P)_OxRdtase_dom_sf"/>
</dbReference>
<dbReference type="SUPFAM" id="SSF51430">
    <property type="entry name" value="NAD(P)-linked oxidoreductase"/>
    <property type="match status" value="1"/>
</dbReference>
<accession>A0A9P5N1D9</accession>
<proteinExistence type="inferred from homology"/>
<comment type="similarity">
    <text evidence="2">Belongs to the aldo/keto reductase family. Aldo/keto reductase 2 subfamily.</text>
</comment>
<reference evidence="4" key="1">
    <citation type="submission" date="2019-10" db="EMBL/GenBank/DDBJ databases">
        <authorList>
            <consortium name="DOE Joint Genome Institute"/>
            <person name="Kuo A."/>
            <person name="Miyauchi S."/>
            <person name="Kiss E."/>
            <person name="Drula E."/>
            <person name="Kohler A."/>
            <person name="Sanchez-Garcia M."/>
            <person name="Andreopoulos B."/>
            <person name="Barry K.W."/>
            <person name="Bonito G."/>
            <person name="Buee M."/>
            <person name="Carver A."/>
            <person name="Chen C."/>
            <person name="Cichocki N."/>
            <person name="Clum A."/>
            <person name="Culley D."/>
            <person name="Crous P.W."/>
            <person name="Fauchery L."/>
            <person name="Girlanda M."/>
            <person name="Hayes R."/>
            <person name="Keri Z."/>
            <person name="LaButti K."/>
            <person name="Lipzen A."/>
            <person name="Lombard V."/>
            <person name="Magnuson J."/>
            <person name="Maillard F."/>
            <person name="Morin E."/>
            <person name="Murat C."/>
            <person name="Nolan M."/>
            <person name="Ohm R."/>
            <person name="Pangilinan J."/>
            <person name="Pereira M."/>
            <person name="Perotto S."/>
            <person name="Peter M."/>
            <person name="Riley R."/>
            <person name="Sitrit Y."/>
            <person name="Stielow B."/>
            <person name="Szollosi G."/>
            <person name="Zifcakova L."/>
            <person name="Stursova M."/>
            <person name="Spatafora J.W."/>
            <person name="Tedersoo L."/>
            <person name="Vaario L.-M."/>
            <person name="Yamada A."/>
            <person name="Yan M."/>
            <person name="Wang P."/>
            <person name="Xu J."/>
            <person name="Bruns T."/>
            <person name="Baldrian P."/>
            <person name="Vilgalys R."/>
            <person name="Henrissat B."/>
            <person name="Grigoriev I.V."/>
            <person name="Hibbett D."/>
            <person name="Nagy L.G."/>
            <person name="Martin F.M."/>
        </authorList>
    </citation>
    <scope>NUCLEOTIDE SEQUENCE</scope>
    <source>
        <strain evidence="4">Prilba</strain>
    </source>
</reference>
<dbReference type="AlphaFoldDB" id="A0A9P5N1D9"/>
<dbReference type="InterPro" id="IPR050523">
    <property type="entry name" value="AKR_Detox_Biosynth"/>
</dbReference>
<sequence length="386" mass="43401">MSQMWLSTPPPASKLARYRTLSPLAGVRVSPIQLGAMSIGDKWHEFGMGSMDKEGSFKLLDTYFDLGGNFIDTANNYQDETSEEFIGEWAEKRGIRDQLVIATKFSTNFKRGKDQITHKVNYAGNHAKSLHISVEASLKKLRTSYIDILYVHWWDWTTSVEEIMNALHNLVVQGKVLYLGISDTPAWVVPKANQYAKDHGKTPFSIYQGKWSALDRSFERDIIPMARAEGLALAPWDVLGGGKIRSDAEEARRRETGEKGRMTIAADWERTEEERKVCLVLEGVAKEVGVESITSVAIAYLLHKTPYVFPIVGGRKVEHLKQNIQALDITLSPEQIRRIDDAKPFDFGFPYTLIGDNPVNSIFSQLLIQHNYDSVPAQGVITPSKN</sequence>
<evidence type="ECO:0000256" key="2">
    <source>
        <dbReference type="ARBA" id="ARBA00038157"/>
    </source>
</evidence>
<evidence type="ECO:0000313" key="5">
    <source>
        <dbReference type="Proteomes" id="UP000759537"/>
    </source>
</evidence>
<dbReference type="InterPro" id="IPR023210">
    <property type="entry name" value="NADP_OxRdtase_dom"/>
</dbReference>
<dbReference type="Gene3D" id="3.20.20.100">
    <property type="entry name" value="NADP-dependent oxidoreductase domain"/>
    <property type="match status" value="1"/>
</dbReference>
<evidence type="ECO:0000313" key="4">
    <source>
        <dbReference type="EMBL" id="KAF8483902.1"/>
    </source>
</evidence>
<dbReference type="OrthoDB" id="48988at2759"/>
<keyword evidence="1" id="KW-0560">Oxidoreductase</keyword>
<keyword evidence="5" id="KW-1185">Reference proteome</keyword>
<protein>
    <submittedName>
        <fullName evidence="4">Aldo/keto reductase</fullName>
    </submittedName>
</protein>
<dbReference type="Pfam" id="PF00248">
    <property type="entry name" value="Aldo_ket_red"/>
    <property type="match status" value="1"/>
</dbReference>
<dbReference type="GO" id="GO:0016491">
    <property type="term" value="F:oxidoreductase activity"/>
    <property type="evidence" value="ECO:0007669"/>
    <property type="project" value="UniProtKB-KW"/>
</dbReference>
<dbReference type="PANTHER" id="PTHR43364:SF2">
    <property type="entry name" value="ARYL-ALCOHOL DEHYDROGENASE AAD10-RELATED"/>
    <property type="match status" value="1"/>
</dbReference>
<dbReference type="EMBL" id="WHVB01000004">
    <property type="protein sequence ID" value="KAF8483902.1"/>
    <property type="molecule type" value="Genomic_DNA"/>
</dbReference>
<reference evidence="4" key="2">
    <citation type="journal article" date="2020" name="Nat. Commun.">
        <title>Large-scale genome sequencing of mycorrhizal fungi provides insights into the early evolution of symbiotic traits.</title>
        <authorList>
            <person name="Miyauchi S."/>
            <person name="Kiss E."/>
            <person name="Kuo A."/>
            <person name="Drula E."/>
            <person name="Kohler A."/>
            <person name="Sanchez-Garcia M."/>
            <person name="Morin E."/>
            <person name="Andreopoulos B."/>
            <person name="Barry K.W."/>
            <person name="Bonito G."/>
            <person name="Buee M."/>
            <person name="Carver A."/>
            <person name="Chen C."/>
            <person name="Cichocki N."/>
            <person name="Clum A."/>
            <person name="Culley D."/>
            <person name="Crous P.W."/>
            <person name="Fauchery L."/>
            <person name="Girlanda M."/>
            <person name="Hayes R.D."/>
            <person name="Keri Z."/>
            <person name="LaButti K."/>
            <person name="Lipzen A."/>
            <person name="Lombard V."/>
            <person name="Magnuson J."/>
            <person name="Maillard F."/>
            <person name="Murat C."/>
            <person name="Nolan M."/>
            <person name="Ohm R.A."/>
            <person name="Pangilinan J."/>
            <person name="Pereira M.F."/>
            <person name="Perotto S."/>
            <person name="Peter M."/>
            <person name="Pfister S."/>
            <person name="Riley R."/>
            <person name="Sitrit Y."/>
            <person name="Stielow J.B."/>
            <person name="Szollosi G."/>
            <person name="Zifcakova L."/>
            <person name="Stursova M."/>
            <person name="Spatafora J.W."/>
            <person name="Tedersoo L."/>
            <person name="Vaario L.M."/>
            <person name="Yamada A."/>
            <person name="Yan M."/>
            <person name="Wang P."/>
            <person name="Xu J."/>
            <person name="Bruns T."/>
            <person name="Baldrian P."/>
            <person name="Vilgalys R."/>
            <person name="Dunand C."/>
            <person name="Henrissat B."/>
            <person name="Grigoriev I.V."/>
            <person name="Hibbett D."/>
            <person name="Nagy L.G."/>
            <person name="Martin F.M."/>
        </authorList>
    </citation>
    <scope>NUCLEOTIDE SEQUENCE</scope>
    <source>
        <strain evidence="4">Prilba</strain>
    </source>
</reference>
<gene>
    <name evidence="4" type="ORF">DFH94DRAFT_330249</name>
</gene>
<organism evidence="4 5">
    <name type="scientific">Russula ochroleuca</name>
    <dbReference type="NCBI Taxonomy" id="152965"/>
    <lineage>
        <taxon>Eukaryota</taxon>
        <taxon>Fungi</taxon>
        <taxon>Dikarya</taxon>
        <taxon>Basidiomycota</taxon>
        <taxon>Agaricomycotina</taxon>
        <taxon>Agaricomycetes</taxon>
        <taxon>Russulales</taxon>
        <taxon>Russulaceae</taxon>
        <taxon>Russula</taxon>
    </lineage>
</organism>
<evidence type="ECO:0000259" key="3">
    <source>
        <dbReference type="Pfam" id="PF00248"/>
    </source>
</evidence>
<name>A0A9P5N1D9_9AGAM</name>
<dbReference type="PANTHER" id="PTHR43364">
    <property type="entry name" value="NADH-SPECIFIC METHYLGLYOXAL REDUCTASE-RELATED"/>
    <property type="match status" value="1"/>
</dbReference>
<dbReference type="Proteomes" id="UP000759537">
    <property type="component" value="Unassembled WGS sequence"/>
</dbReference>
<comment type="caution">
    <text evidence="4">The sequence shown here is derived from an EMBL/GenBank/DDBJ whole genome shotgun (WGS) entry which is preliminary data.</text>
</comment>